<protein>
    <submittedName>
        <fullName evidence="3">Transcription factor GAGA</fullName>
    </submittedName>
</protein>
<dbReference type="PROSITE" id="PS00028">
    <property type="entry name" value="ZINC_FINGER_C2H2_1"/>
    <property type="match status" value="1"/>
</dbReference>
<feature type="region of interest" description="Disordered" evidence="1">
    <location>
        <begin position="402"/>
        <end position="432"/>
    </location>
</feature>
<proteinExistence type="evidence at transcript level"/>
<feature type="region of interest" description="Disordered" evidence="1">
    <location>
        <begin position="65"/>
        <end position="141"/>
    </location>
</feature>
<dbReference type="EMBL" id="GAMC01017456">
    <property type="protein sequence ID" value="JAB89099.1"/>
    <property type="molecule type" value="mRNA"/>
</dbReference>
<dbReference type="EMBL" id="GAMC01017453">
    <property type="protein sequence ID" value="JAB89102.1"/>
    <property type="molecule type" value="mRNA"/>
</dbReference>
<feature type="region of interest" description="Disordered" evidence="1">
    <location>
        <begin position="278"/>
        <end position="316"/>
    </location>
</feature>
<dbReference type="Pfam" id="PF09237">
    <property type="entry name" value="GAGA"/>
    <property type="match status" value="1"/>
</dbReference>
<sequence>MFGCIYQLWDWLDAPPLFNAATMDAKKLQQLQQANAQKKLPLAYQTSLVDYRAATHSPVFQQQQAAAMSGYHGGGGSSGYQQSPTATSSSGGPLTPIDMQPQPNKMLLKHMIGSGGNTSSSSHSSPYHQSSSYSGGEQLYQSPTERTYLTAAGRLQATSAHNPASALQQQYQQLQQAKLAAQLQTQNEAAQQQQRTFAMRQALNPPVPQGHFHMSQSSSVMSSMTLQQQQQQQQLQAQQQGIENGNETQIITSTPHIKTEVTKVETIVTMDPNITPISTANTSEVSAGGTTPASGNKPVKRTKSESRSRSQSEQPATCPICYAVIRQSRNLRRHLELRHFAKPGVKKEKKTPTGKKVATTSTGGAGTSNAAGTSTITTAVSTIPQVQSVQSLHTLHTVQVKKDPDAQNQAQQTMTVTTTAGSGAGQQQQQQQ</sequence>
<feature type="compositionally biased region" description="Low complexity" evidence="1">
    <location>
        <begin position="117"/>
        <end position="136"/>
    </location>
</feature>
<feature type="compositionally biased region" description="Low complexity" evidence="1">
    <location>
        <begin position="214"/>
        <end position="240"/>
    </location>
</feature>
<feature type="region of interest" description="Disordered" evidence="1">
    <location>
        <begin position="343"/>
        <end position="370"/>
    </location>
</feature>
<dbReference type="OrthoDB" id="10027872at2759"/>
<gene>
    <name evidence="3" type="primary">GAGA</name>
</gene>
<feature type="region of interest" description="Disordered" evidence="1">
    <location>
        <begin position="204"/>
        <end position="241"/>
    </location>
</feature>
<reference evidence="3" key="2">
    <citation type="journal article" date="2014" name="BMC Genomics">
        <title>A genomic perspective to assessing quality of mass-reared SIT flies used in Mediterranean fruit fly (Ceratitis capitata) eradication in California.</title>
        <authorList>
            <person name="Calla B."/>
            <person name="Hall B."/>
            <person name="Hou S."/>
            <person name="Geib S.M."/>
        </authorList>
    </citation>
    <scope>NUCLEOTIDE SEQUENCE</scope>
</reference>
<dbReference type="EMBL" id="GAMC01017454">
    <property type="protein sequence ID" value="JAB89101.1"/>
    <property type="molecule type" value="mRNA"/>
</dbReference>
<dbReference type="InterPro" id="IPR015318">
    <property type="entry name" value="Znf_GAGA-bd_fac"/>
</dbReference>
<accession>W8B786</accession>
<dbReference type="InterPro" id="IPR013087">
    <property type="entry name" value="Znf_C2H2_type"/>
</dbReference>
<feature type="compositionally biased region" description="Low complexity" evidence="1">
    <location>
        <begin position="406"/>
        <end position="432"/>
    </location>
</feature>
<evidence type="ECO:0000259" key="2">
    <source>
        <dbReference type="PROSITE" id="PS00028"/>
    </source>
</evidence>
<feature type="compositionally biased region" description="Polar residues" evidence="1">
    <location>
        <begin position="278"/>
        <end position="294"/>
    </location>
</feature>
<organism evidence="3">
    <name type="scientific">Ceratitis capitata</name>
    <name type="common">Mediterranean fruit fly</name>
    <name type="synonym">Tephritis capitata</name>
    <dbReference type="NCBI Taxonomy" id="7213"/>
    <lineage>
        <taxon>Eukaryota</taxon>
        <taxon>Metazoa</taxon>
        <taxon>Ecdysozoa</taxon>
        <taxon>Arthropoda</taxon>
        <taxon>Hexapoda</taxon>
        <taxon>Insecta</taxon>
        <taxon>Pterygota</taxon>
        <taxon>Neoptera</taxon>
        <taxon>Endopterygota</taxon>
        <taxon>Diptera</taxon>
        <taxon>Brachycera</taxon>
        <taxon>Muscomorpha</taxon>
        <taxon>Tephritoidea</taxon>
        <taxon>Tephritidae</taxon>
        <taxon>Ceratitis</taxon>
        <taxon>Ceratitis</taxon>
    </lineage>
</organism>
<name>W8B786_CERCA</name>
<dbReference type="FunFam" id="3.30.160.60:FF:001439">
    <property type="entry name" value="Trithorax-like, isoform C"/>
    <property type="match status" value="1"/>
</dbReference>
<reference evidence="3" key="1">
    <citation type="submission" date="2013-07" db="EMBL/GenBank/DDBJ databases">
        <authorList>
            <person name="Geib S."/>
        </authorList>
    </citation>
    <scope>NUCLEOTIDE SEQUENCE</scope>
</reference>
<evidence type="ECO:0000313" key="3">
    <source>
        <dbReference type="EMBL" id="JAB89101.1"/>
    </source>
</evidence>
<feature type="domain" description="C2H2-type" evidence="2">
    <location>
        <begin position="318"/>
        <end position="339"/>
    </location>
</feature>
<dbReference type="AlphaFoldDB" id="W8B786"/>
<dbReference type="Gene3D" id="3.30.160.60">
    <property type="entry name" value="Classic Zinc Finger"/>
    <property type="match status" value="1"/>
</dbReference>
<feature type="compositionally biased region" description="Low complexity" evidence="1">
    <location>
        <begin position="354"/>
        <end position="370"/>
    </location>
</feature>
<evidence type="ECO:0000256" key="1">
    <source>
        <dbReference type="SAM" id="MobiDB-lite"/>
    </source>
</evidence>